<proteinExistence type="predicted"/>
<gene>
    <name evidence="1" type="ORF">E2C01_024008</name>
</gene>
<comment type="caution">
    <text evidence="1">The sequence shown here is derived from an EMBL/GenBank/DDBJ whole genome shotgun (WGS) entry which is preliminary data.</text>
</comment>
<name>A0A5B7EAR8_PORTR</name>
<dbReference type="EMBL" id="VSRR010002310">
    <property type="protein sequence ID" value="MPC30738.1"/>
    <property type="molecule type" value="Genomic_DNA"/>
</dbReference>
<dbReference type="Proteomes" id="UP000324222">
    <property type="component" value="Unassembled WGS sequence"/>
</dbReference>
<evidence type="ECO:0000313" key="2">
    <source>
        <dbReference type="Proteomes" id="UP000324222"/>
    </source>
</evidence>
<reference evidence="1 2" key="1">
    <citation type="submission" date="2019-05" db="EMBL/GenBank/DDBJ databases">
        <title>Another draft genome of Portunus trituberculatus and its Hox gene families provides insights of decapod evolution.</title>
        <authorList>
            <person name="Jeong J.-H."/>
            <person name="Song I."/>
            <person name="Kim S."/>
            <person name="Choi T."/>
            <person name="Kim D."/>
            <person name="Ryu S."/>
            <person name="Kim W."/>
        </authorList>
    </citation>
    <scope>NUCLEOTIDE SEQUENCE [LARGE SCALE GENOMIC DNA]</scope>
    <source>
        <tissue evidence="1">Muscle</tissue>
    </source>
</reference>
<organism evidence="1 2">
    <name type="scientific">Portunus trituberculatus</name>
    <name type="common">Swimming crab</name>
    <name type="synonym">Neptunus trituberculatus</name>
    <dbReference type="NCBI Taxonomy" id="210409"/>
    <lineage>
        <taxon>Eukaryota</taxon>
        <taxon>Metazoa</taxon>
        <taxon>Ecdysozoa</taxon>
        <taxon>Arthropoda</taxon>
        <taxon>Crustacea</taxon>
        <taxon>Multicrustacea</taxon>
        <taxon>Malacostraca</taxon>
        <taxon>Eumalacostraca</taxon>
        <taxon>Eucarida</taxon>
        <taxon>Decapoda</taxon>
        <taxon>Pleocyemata</taxon>
        <taxon>Brachyura</taxon>
        <taxon>Eubrachyura</taxon>
        <taxon>Portunoidea</taxon>
        <taxon>Portunidae</taxon>
        <taxon>Portuninae</taxon>
        <taxon>Portunus</taxon>
    </lineage>
</organism>
<protein>
    <submittedName>
        <fullName evidence="1">Uncharacterized protein</fullName>
    </submittedName>
</protein>
<accession>A0A5B7EAR8</accession>
<sequence length="78" mass="8859">MTVKQVMDDEFRMMLQHMKKSDGTLISLNGTMSVCRNFPQIPPLSLRQSVGLLVVELPAHHLTTRWACVRSHLSLVQV</sequence>
<evidence type="ECO:0000313" key="1">
    <source>
        <dbReference type="EMBL" id="MPC30738.1"/>
    </source>
</evidence>
<dbReference type="AlphaFoldDB" id="A0A5B7EAR8"/>
<keyword evidence="2" id="KW-1185">Reference proteome</keyword>